<feature type="signal peptide" evidence="1">
    <location>
        <begin position="1"/>
        <end position="19"/>
    </location>
</feature>
<evidence type="ECO:0000313" key="3">
    <source>
        <dbReference type="Proteomes" id="UP001163105"/>
    </source>
</evidence>
<dbReference type="PANTHER" id="PTHR35605">
    <property type="entry name" value="ECP2 EFFECTOR PROTEIN DOMAIN-CONTAINING PROTEIN-RELATED"/>
    <property type="match status" value="1"/>
</dbReference>
<dbReference type="GO" id="GO:0016740">
    <property type="term" value="F:transferase activity"/>
    <property type="evidence" value="ECO:0007669"/>
    <property type="project" value="UniProtKB-KW"/>
</dbReference>
<proteinExistence type="predicted"/>
<dbReference type="EMBL" id="JAQHRD010000006">
    <property type="protein sequence ID" value="KAJ6440155.1"/>
    <property type="molecule type" value="Genomic_DNA"/>
</dbReference>
<accession>A0AB34FLW3</accession>
<evidence type="ECO:0000313" key="2">
    <source>
        <dbReference type="EMBL" id="KAJ6440155.1"/>
    </source>
</evidence>
<protein>
    <submittedName>
        <fullName evidence="2">tRNA delta-isopentenylpyrophosphate transferase family protein</fullName>
    </submittedName>
</protein>
<dbReference type="AlphaFoldDB" id="A0AB34FLW3"/>
<reference evidence="2" key="1">
    <citation type="submission" date="2023-01" db="EMBL/GenBank/DDBJ databases">
        <title>The growth and conidiation of Purpureocillium lavendulum are regulated by nitrogen source and histone H3K14 acetylation.</title>
        <authorList>
            <person name="Tang P."/>
            <person name="Han J."/>
            <person name="Zhang C."/>
            <person name="Tang P."/>
            <person name="Qi F."/>
            <person name="Zhang K."/>
            <person name="Liang L."/>
        </authorList>
    </citation>
    <scope>NUCLEOTIDE SEQUENCE</scope>
    <source>
        <strain evidence="2">YMF1.00683</strain>
    </source>
</reference>
<evidence type="ECO:0000256" key="1">
    <source>
        <dbReference type="SAM" id="SignalP"/>
    </source>
</evidence>
<sequence length="193" mass="20903">MRGVGLYTTLAAVACPLAASLPAADQSVGGSTIAPSVALSTAPHGRSVEGGERNGTSVWARQPEQVFVHSAGTDWRSYPVECSAKKFNIYIHKGYEEAIARFKKHNGQPDFQKGPGWCSQVSCSEATAVKICNDASLLPFSNPKEQKLESWKIIKDVLEEINDRCNHGEGRALQGGQLTHPDKWSVILEHGKC</sequence>
<comment type="caution">
    <text evidence="2">The sequence shown here is derived from an EMBL/GenBank/DDBJ whole genome shotgun (WGS) entry which is preliminary data.</text>
</comment>
<name>A0AB34FLW3_9HYPO</name>
<keyword evidence="1" id="KW-0732">Signal</keyword>
<dbReference type="Proteomes" id="UP001163105">
    <property type="component" value="Unassembled WGS sequence"/>
</dbReference>
<feature type="chain" id="PRO_5044217499" evidence="1">
    <location>
        <begin position="20"/>
        <end position="193"/>
    </location>
</feature>
<dbReference type="PROSITE" id="PS51257">
    <property type="entry name" value="PROKAR_LIPOPROTEIN"/>
    <property type="match status" value="1"/>
</dbReference>
<dbReference type="PANTHER" id="PTHR35605:SF1">
    <property type="entry name" value="ECP2 EFFECTOR PROTEIN DOMAIN-CONTAINING PROTEIN-RELATED"/>
    <property type="match status" value="1"/>
</dbReference>
<organism evidence="2 3">
    <name type="scientific">Purpureocillium lavendulum</name>
    <dbReference type="NCBI Taxonomy" id="1247861"/>
    <lineage>
        <taxon>Eukaryota</taxon>
        <taxon>Fungi</taxon>
        <taxon>Dikarya</taxon>
        <taxon>Ascomycota</taxon>
        <taxon>Pezizomycotina</taxon>
        <taxon>Sordariomycetes</taxon>
        <taxon>Hypocreomycetidae</taxon>
        <taxon>Hypocreales</taxon>
        <taxon>Ophiocordycipitaceae</taxon>
        <taxon>Purpureocillium</taxon>
    </lineage>
</organism>
<keyword evidence="3" id="KW-1185">Reference proteome</keyword>
<gene>
    <name evidence="2" type="ORF">O9K51_08046</name>
</gene>
<keyword evidence="2" id="KW-0808">Transferase</keyword>